<keyword evidence="1" id="KW-0732">Signal</keyword>
<sequence length="136" mass="13714">MRLLSLSALGAALISAGLVAPALGEATVGGVNGVTTTPSVARPGQSVDLTVPGCSVGRARHWATSKAFAQDVTLGGKADSGHGTATVKRGLASGTYAIVAHCDGRKVSGRLKVSTKRSWPVLDPTGLKRPEVTLGK</sequence>
<dbReference type="AlphaFoldDB" id="A0A6H9Z452"/>
<keyword evidence="3" id="KW-1185">Reference proteome</keyword>
<evidence type="ECO:0000256" key="1">
    <source>
        <dbReference type="SAM" id="SignalP"/>
    </source>
</evidence>
<reference evidence="2 3" key="1">
    <citation type="submission" date="2019-09" db="EMBL/GenBank/DDBJ databases">
        <title>Actinomadura physcomitrii sp. nov., a novel actinomycete isolated from moss [Physcomitrium sphaericum (Ludw) Fuernr].</title>
        <authorList>
            <person name="Zhuang X."/>
            <person name="Liu C."/>
        </authorList>
    </citation>
    <scope>NUCLEOTIDE SEQUENCE [LARGE SCALE GENOMIC DNA]</scope>
    <source>
        <strain evidence="2 3">HMC1</strain>
    </source>
</reference>
<protein>
    <submittedName>
        <fullName evidence="2">Uncharacterized protein</fullName>
    </submittedName>
</protein>
<accession>A0A6H9Z452</accession>
<proteinExistence type="predicted"/>
<dbReference type="EMBL" id="WBMT01000003">
    <property type="protein sequence ID" value="KAB2350711.1"/>
    <property type="molecule type" value="Genomic_DNA"/>
</dbReference>
<dbReference type="Proteomes" id="UP000468735">
    <property type="component" value="Unassembled WGS sequence"/>
</dbReference>
<feature type="signal peptide" evidence="1">
    <location>
        <begin position="1"/>
        <end position="22"/>
    </location>
</feature>
<evidence type="ECO:0000313" key="3">
    <source>
        <dbReference type="Proteomes" id="UP000468735"/>
    </source>
</evidence>
<feature type="chain" id="PRO_5039018216" evidence="1">
    <location>
        <begin position="23"/>
        <end position="136"/>
    </location>
</feature>
<gene>
    <name evidence="2" type="ORF">F8566_06910</name>
</gene>
<evidence type="ECO:0000313" key="2">
    <source>
        <dbReference type="EMBL" id="KAB2350711.1"/>
    </source>
</evidence>
<dbReference type="OrthoDB" id="3477833at2"/>
<name>A0A6H9Z452_9ACTN</name>
<dbReference type="RefSeq" id="WP_151559111.1">
    <property type="nucleotide sequence ID" value="NZ_WBMT01000003.1"/>
</dbReference>
<comment type="caution">
    <text evidence="2">The sequence shown here is derived from an EMBL/GenBank/DDBJ whole genome shotgun (WGS) entry which is preliminary data.</text>
</comment>
<organism evidence="2 3">
    <name type="scientific">Actinomadura rudentiformis</name>
    <dbReference type="NCBI Taxonomy" id="359158"/>
    <lineage>
        <taxon>Bacteria</taxon>
        <taxon>Bacillati</taxon>
        <taxon>Actinomycetota</taxon>
        <taxon>Actinomycetes</taxon>
        <taxon>Streptosporangiales</taxon>
        <taxon>Thermomonosporaceae</taxon>
        <taxon>Actinomadura</taxon>
    </lineage>
</organism>